<dbReference type="GeneID" id="26249027"/>
<dbReference type="OrthoDB" id="5392447at2759"/>
<dbReference type="Pfam" id="PF12311">
    <property type="entry name" value="DUF3632"/>
    <property type="match status" value="1"/>
</dbReference>
<evidence type="ECO:0000256" key="1">
    <source>
        <dbReference type="SAM" id="MobiDB-lite"/>
    </source>
</evidence>
<keyword evidence="3" id="KW-1185">Reference proteome</keyword>
<evidence type="ECO:0000313" key="3">
    <source>
        <dbReference type="Proteomes" id="UP000054337"/>
    </source>
</evidence>
<dbReference type="HOGENOM" id="CLU_090027_0_0_1"/>
<dbReference type="Proteomes" id="UP000054337">
    <property type="component" value="Unassembled WGS sequence"/>
</dbReference>
<organism evidence="2 3">
    <name type="scientific">Bipolaris victoriae (strain FI3)</name>
    <name type="common">Victoria blight of oats agent</name>
    <name type="synonym">Cochliobolus victoriae</name>
    <dbReference type="NCBI Taxonomy" id="930091"/>
    <lineage>
        <taxon>Eukaryota</taxon>
        <taxon>Fungi</taxon>
        <taxon>Dikarya</taxon>
        <taxon>Ascomycota</taxon>
        <taxon>Pezizomycotina</taxon>
        <taxon>Dothideomycetes</taxon>
        <taxon>Pleosporomycetidae</taxon>
        <taxon>Pleosporales</taxon>
        <taxon>Pleosporineae</taxon>
        <taxon>Pleosporaceae</taxon>
        <taxon>Bipolaris</taxon>
    </lineage>
</organism>
<gene>
    <name evidence="2" type="ORF">COCVIDRAFT_106257</name>
</gene>
<accession>W7E1S3</accession>
<dbReference type="EMBL" id="KI968768">
    <property type="protein sequence ID" value="EUN24348.1"/>
    <property type="molecule type" value="Genomic_DNA"/>
</dbReference>
<dbReference type="AlphaFoldDB" id="W7E1S3"/>
<sequence length="228" mass="25694">MSDDWFSSKLAPEQENHPEEKITATEAAQTITQPVVTSEFPTKDLARLHVLLLDALVELPDHTEPLLALLQAIENLPEPDFTAVQPDKRPHEKFWKGLPNFANQWYDISYRSGSWKMDAEETSGPKRDALRNEHIRRAEVEARLAIADIAGIPTDWGYEVIDSALGRDLLLDFELPAAAEWLAICGKRFRQGAEEGEETYALQVQSEVVQRAATKALNAIHEANREKL</sequence>
<dbReference type="InterPro" id="IPR022085">
    <property type="entry name" value="OpdG"/>
</dbReference>
<reference evidence="2 3" key="1">
    <citation type="journal article" date="2013" name="PLoS Genet.">
        <title>Comparative genome structure, secondary metabolite, and effector coding capacity across Cochliobolus pathogens.</title>
        <authorList>
            <person name="Condon B.J."/>
            <person name="Leng Y."/>
            <person name="Wu D."/>
            <person name="Bushley K.E."/>
            <person name="Ohm R.A."/>
            <person name="Otillar R."/>
            <person name="Martin J."/>
            <person name="Schackwitz W."/>
            <person name="Grimwood J."/>
            <person name="MohdZainudin N."/>
            <person name="Xue C."/>
            <person name="Wang R."/>
            <person name="Manning V.A."/>
            <person name="Dhillon B."/>
            <person name="Tu Z.J."/>
            <person name="Steffenson B.J."/>
            <person name="Salamov A."/>
            <person name="Sun H."/>
            <person name="Lowry S."/>
            <person name="LaButti K."/>
            <person name="Han J."/>
            <person name="Copeland A."/>
            <person name="Lindquist E."/>
            <person name="Barry K."/>
            <person name="Schmutz J."/>
            <person name="Baker S.E."/>
            <person name="Ciuffetti L.M."/>
            <person name="Grigoriev I.V."/>
            <person name="Zhong S."/>
            <person name="Turgeon B.G."/>
        </authorList>
    </citation>
    <scope>NUCLEOTIDE SEQUENCE [LARGE SCALE GENOMIC DNA]</scope>
    <source>
        <strain evidence="2 3">FI3</strain>
    </source>
</reference>
<name>W7E1S3_BIPV3</name>
<dbReference type="RefSeq" id="XP_014553931.1">
    <property type="nucleotide sequence ID" value="XM_014698445.1"/>
</dbReference>
<evidence type="ECO:0000313" key="2">
    <source>
        <dbReference type="EMBL" id="EUN24348.1"/>
    </source>
</evidence>
<protein>
    <submittedName>
        <fullName evidence="2">Uncharacterized protein</fullName>
    </submittedName>
</protein>
<feature type="compositionally biased region" description="Basic and acidic residues" evidence="1">
    <location>
        <begin position="12"/>
        <end position="23"/>
    </location>
</feature>
<proteinExistence type="predicted"/>
<feature type="region of interest" description="Disordered" evidence="1">
    <location>
        <begin position="1"/>
        <end position="26"/>
    </location>
</feature>